<feature type="compositionally biased region" description="Low complexity" evidence="5">
    <location>
        <begin position="446"/>
        <end position="459"/>
    </location>
</feature>
<dbReference type="VEuPathDB" id="FungiDB:PYU1_G001978"/>
<dbReference type="InParanoid" id="K3WAI9"/>
<protein>
    <recommendedName>
        <fullName evidence="6">FYVE-type domain-containing protein</fullName>
    </recommendedName>
</protein>
<dbReference type="STRING" id="431595.K3WAI9"/>
<reference evidence="7" key="3">
    <citation type="submission" date="2015-02" db="UniProtKB">
        <authorList>
            <consortium name="EnsemblProtists"/>
        </authorList>
    </citation>
    <scope>IDENTIFICATION</scope>
    <source>
        <strain evidence="7">DAOM BR144</strain>
    </source>
</reference>
<reference evidence="8" key="2">
    <citation type="submission" date="2010-04" db="EMBL/GenBank/DDBJ databases">
        <authorList>
            <person name="Buell R."/>
            <person name="Hamilton J."/>
            <person name="Hostetler J."/>
        </authorList>
    </citation>
    <scope>NUCLEOTIDE SEQUENCE [LARGE SCALE GENOMIC DNA]</scope>
    <source>
        <strain evidence="8">DAOM:BR144</strain>
    </source>
</reference>
<evidence type="ECO:0000256" key="5">
    <source>
        <dbReference type="SAM" id="MobiDB-lite"/>
    </source>
</evidence>
<dbReference type="InterPro" id="IPR000306">
    <property type="entry name" value="Znf_FYVE"/>
</dbReference>
<keyword evidence="2 4" id="KW-0863">Zinc-finger</keyword>
<feature type="compositionally biased region" description="Polar residues" evidence="5">
    <location>
        <begin position="88"/>
        <end position="103"/>
    </location>
</feature>
<dbReference type="Gene3D" id="3.30.530.20">
    <property type="match status" value="1"/>
</dbReference>
<organism evidence="7 8">
    <name type="scientific">Globisporangium ultimum (strain ATCC 200006 / CBS 805.95 / DAOM BR144)</name>
    <name type="common">Pythium ultimum</name>
    <dbReference type="NCBI Taxonomy" id="431595"/>
    <lineage>
        <taxon>Eukaryota</taxon>
        <taxon>Sar</taxon>
        <taxon>Stramenopiles</taxon>
        <taxon>Oomycota</taxon>
        <taxon>Peronosporomycetes</taxon>
        <taxon>Pythiales</taxon>
        <taxon>Pythiaceae</taxon>
        <taxon>Globisporangium</taxon>
    </lineage>
</organism>
<dbReference type="Gene3D" id="3.30.40.10">
    <property type="entry name" value="Zinc/RING finger domain, C3HC4 (zinc finger)"/>
    <property type="match status" value="1"/>
</dbReference>
<dbReference type="PANTHER" id="PTHR13510">
    <property type="entry name" value="FYVE-FINGER-CONTAINING RAB5 EFFECTOR PROTEIN RABENOSYN-5-RELATED"/>
    <property type="match status" value="1"/>
</dbReference>
<feature type="region of interest" description="Disordered" evidence="5">
    <location>
        <begin position="83"/>
        <end position="107"/>
    </location>
</feature>
<dbReference type="Pfam" id="PF01363">
    <property type="entry name" value="FYVE"/>
    <property type="match status" value="1"/>
</dbReference>
<dbReference type="InterPro" id="IPR052727">
    <property type="entry name" value="Rab4/Rab5_effector"/>
</dbReference>
<evidence type="ECO:0000313" key="7">
    <source>
        <dbReference type="EnsemblProtists" id="PYU1_T001980"/>
    </source>
</evidence>
<evidence type="ECO:0000256" key="2">
    <source>
        <dbReference type="ARBA" id="ARBA00022771"/>
    </source>
</evidence>
<dbReference type="SUPFAM" id="SSF57903">
    <property type="entry name" value="FYVE/PHD zinc finger"/>
    <property type="match status" value="1"/>
</dbReference>
<feature type="domain" description="FYVE-type" evidence="6">
    <location>
        <begin position="339"/>
        <end position="413"/>
    </location>
</feature>
<keyword evidence="3" id="KW-0862">Zinc</keyword>
<dbReference type="eggNOG" id="KOG4381">
    <property type="taxonomic scope" value="Eukaryota"/>
</dbReference>
<evidence type="ECO:0000256" key="1">
    <source>
        <dbReference type="ARBA" id="ARBA00022723"/>
    </source>
</evidence>
<name>K3WAI9_GLOUD</name>
<feature type="region of interest" description="Disordered" evidence="5">
    <location>
        <begin position="414"/>
        <end position="465"/>
    </location>
</feature>
<dbReference type="HOGENOM" id="CLU_387593_0_0_1"/>
<dbReference type="PROSITE" id="PS50178">
    <property type="entry name" value="ZF_FYVE"/>
    <property type="match status" value="1"/>
</dbReference>
<dbReference type="Proteomes" id="UP000019132">
    <property type="component" value="Unassembled WGS sequence"/>
</dbReference>
<evidence type="ECO:0000259" key="6">
    <source>
        <dbReference type="PROSITE" id="PS50178"/>
    </source>
</evidence>
<reference evidence="8" key="1">
    <citation type="journal article" date="2010" name="Genome Biol.">
        <title>Genome sequence of the necrotrophic plant pathogen Pythium ultimum reveals original pathogenicity mechanisms and effector repertoire.</title>
        <authorList>
            <person name="Levesque C.A."/>
            <person name="Brouwer H."/>
            <person name="Cano L."/>
            <person name="Hamilton J.P."/>
            <person name="Holt C."/>
            <person name="Huitema E."/>
            <person name="Raffaele S."/>
            <person name="Robideau G.P."/>
            <person name="Thines M."/>
            <person name="Win J."/>
            <person name="Zerillo M.M."/>
            <person name="Beakes G.W."/>
            <person name="Boore J.L."/>
            <person name="Busam D."/>
            <person name="Dumas B."/>
            <person name="Ferriera S."/>
            <person name="Fuerstenberg S.I."/>
            <person name="Gachon C.M."/>
            <person name="Gaulin E."/>
            <person name="Govers F."/>
            <person name="Grenville-Briggs L."/>
            <person name="Horner N."/>
            <person name="Hostetler J."/>
            <person name="Jiang R.H."/>
            <person name="Johnson J."/>
            <person name="Krajaejun T."/>
            <person name="Lin H."/>
            <person name="Meijer H.J."/>
            <person name="Moore B."/>
            <person name="Morris P."/>
            <person name="Phuntmart V."/>
            <person name="Puiu D."/>
            <person name="Shetty J."/>
            <person name="Stajich J.E."/>
            <person name="Tripathy S."/>
            <person name="Wawra S."/>
            <person name="van West P."/>
            <person name="Whitty B.R."/>
            <person name="Coutinho P.M."/>
            <person name="Henrissat B."/>
            <person name="Martin F."/>
            <person name="Thomas P.D."/>
            <person name="Tyler B.M."/>
            <person name="De Vries R.P."/>
            <person name="Kamoun S."/>
            <person name="Yandell M."/>
            <person name="Tisserat N."/>
            <person name="Buell C.R."/>
        </authorList>
    </citation>
    <scope>NUCLEOTIDE SEQUENCE</scope>
    <source>
        <strain evidence="8">DAOM:BR144</strain>
    </source>
</reference>
<dbReference type="PANTHER" id="PTHR13510:SF44">
    <property type="entry name" value="RABENOSYN-5"/>
    <property type="match status" value="1"/>
</dbReference>
<keyword evidence="8" id="KW-1185">Reference proteome</keyword>
<dbReference type="InterPro" id="IPR023393">
    <property type="entry name" value="START-like_dom_sf"/>
</dbReference>
<dbReference type="InterPro" id="IPR017455">
    <property type="entry name" value="Znf_FYVE-rel"/>
</dbReference>
<proteinExistence type="predicted"/>
<dbReference type="SMART" id="SM00064">
    <property type="entry name" value="FYVE"/>
    <property type="match status" value="1"/>
</dbReference>
<dbReference type="AlphaFoldDB" id="K3WAI9"/>
<accession>K3WAI9</accession>
<evidence type="ECO:0000313" key="8">
    <source>
        <dbReference type="Proteomes" id="UP000019132"/>
    </source>
</evidence>
<dbReference type="EMBL" id="GL376634">
    <property type="status" value="NOT_ANNOTATED_CDS"/>
    <property type="molecule type" value="Genomic_DNA"/>
</dbReference>
<dbReference type="GO" id="GO:0008270">
    <property type="term" value="F:zinc ion binding"/>
    <property type="evidence" value="ECO:0007669"/>
    <property type="project" value="UniProtKB-KW"/>
</dbReference>
<dbReference type="InterPro" id="IPR011011">
    <property type="entry name" value="Znf_FYVE_PHD"/>
</dbReference>
<sequence>MTSHRSSGFFPAAANELPNIRLTPAQALELRTYATQMMDEIVQEGPGWWRTSVVAAQDDGWKLESAAPDNFLLIKSAAKKPSRRESSQYDWNPNSSRSSTTSAKGERYSHMATQTNSGHRFLAHARLTCSQEDIIDNLYSDNTEDVRLRYTSTAGSSCLDSCSLAVIEGATEEDPFWYIGIKWVALKSPARKLVSSREFVFMEHTRSFINPSGQHVLFRIVQSINVRGYGGKESYFGLTRAHVEAAWVFFPDDTKGVVEKPVLNMCMKGRVCLQGSLPQWIAQMYVKRFWNAERTFFVRDKDAPFAMPDLHQTQQRQISSAESTTGSEPLEMATEWVPNDVRTACYVCHRKFQMMRRPKHHCRSCGEVICSECTNYTNLVVRPTHGDDRTQNNANEPQMIVGKVCHRCIEGKGTRRSMSGTQDSIVEPSRGSMSGNSEIVYDVPHSRGPSSQSSSNRSQGSGGEYVAGVHPIARMSSVDGSYCNGSDGGSLESDDDIQFYPGMPVNYATLAQPDLASSVSRFDADHLFIESAPPLRMSGKYVADSDSVALVARSNSTTSSASSSVVLAGGERILSIAEVKHSIAEQAKLLDDLQRALDAHTVNKSRSR</sequence>
<evidence type="ECO:0000256" key="4">
    <source>
        <dbReference type="PROSITE-ProRule" id="PRU00091"/>
    </source>
</evidence>
<keyword evidence="1" id="KW-0479">Metal-binding</keyword>
<dbReference type="InterPro" id="IPR013083">
    <property type="entry name" value="Znf_RING/FYVE/PHD"/>
</dbReference>
<dbReference type="EnsemblProtists" id="PYU1_T001980">
    <property type="protein sequence ID" value="PYU1_T001980"/>
    <property type="gene ID" value="PYU1_G001978"/>
</dbReference>
<evidence type="ECO:0000256" key="3">
    <source>
        <dbReference type="ARBA" id="ARBA00022833"/>
    </source>
</evidence>